<feature type="region of interest" description="Disordered" evidence="9">
    <location>
        <begin position="398"/>
        <end position="424"/>
    </location>
</feature>
<evidence type="ECO:0000256" key="5">
    <source>
        <dbReference type="ARBA" id="ARBA00022824"/>
    </source>
</evidence>
<keyword evidence="7 8" id="KW-0472">Membrane</keyword>
<feature type="region of interest" description="Disordered" evidence="9">
    <location>
        <begin position="1"/>
        <end position="46"/>
    </location>
</feature>
<dbReference type="GO" id="GO:0000026">
    <property type="term" value="F:alpha-1,2-mannosyltransferase activity"/>
    <property type="evidence" value="ECO:0007669"/>
    <property type="project" value="TreeGrafter"/>
</dbReference>
<feature type="transmembrane region" description="Helical" evidence="8">
    <location>
        <begin position="349"/>
        <end position="365"/>
    </location>
</feature>
<feature type="transmembrane region" description="Helical" evidence="8">
    <location>
        <begin position="272"/>
        <end position="291"/>
    </location>
</feature>
<dbReference type="Proteomes" id="UP000596742">
    <property type="component" value="Unassembled WGS sequence"/>
</dbReference>
<feature type="transmembrane region" description="Helical" evidence="8">
    <location>
        <begin position="194"/>
        <end position="220"/>
    </location>
</feature>
<feature type="transmembrane region" description="Helical" evidence="8">
    <location>
        <begin position="371"/>
        <end position="391"/>
    </location>
</feature>
<evidence type="ECO:0000256" key="9">
    <source>
        <dbReference type="SAM" id="MobiDB-lite"/>
    </source>
</evidence>
<comment type="subcellular location">
    <subcellularLocation>
        <location evidence="1 8">Endoplasmic reticulum membrane</location>
        <topology evidence="1 8">Multi-pass membrane protein</topology>
    </subcellularLocation>
</comment>
<keyword evidence="6 8" id="KW-1133">Transmembrane helix</keyword>
<feature type="transmembrane region" description="Helical" evidence="8">
    <location>
        <begin position="156"/>
        <end position="174"/>
    </location>
</feature>
<gene>
    <name evidence="10" type="ORF">MGAL_10B049274</name>
</gene>
<keyword evidence="3 10" id="KW-0808">Transferase</keyword>
<feature type="compositionally biased region" description="Polar residues" evidence="9">
    <location>
        <begin position="26"/>
        <end position="36"/>
    </location>
</feature>
<evidence type="ECO:0000256" key="7">
    <source>
        <dbReference type="ARBA" id="ARBA00023136"/>
    </source>
</evidence>
<protein>
    <recommendedName>
        <fullName evidence="8">Mannosyltransferase</fullName>
        <ecNumber evidence="8">2.4.1.-</ecNumber>
    </recommendedName>
</protein>
<dbReference type="AlphaFoldDB" id="A0A8B6F6F0"/>
<sequence>MTKDGKGSATIRRRKIKHSQDDLNKARTSCPSSPITSDDEQQHEVDEEEEGYLFEDEILGPSVVKKIMSSEKTILLGLLAFRISNALLIQTSFVPDEYWQSLEVAHNMSFGYGYLTWEWKNGLRGYLYPFVFSSLYKFLYIFGLDSRILLIKLPRILQGVFAAFGDLYLFKLSWKLTDRATAQWSLFCQVTSWFMFYCITRTLTNSMETVLVTVALYYYPWPKCKSTSLTKFLVFASLSVLVRPTAAIIWLLMCSWHLQQSSHNIFKILKQYFFIGSVMLAFSCIIDRWYYGDWILVQYNFIEFNVLKGGGSFYGTHPWHWYITQGYPVIMTSHLFPFVMGAWKARNKVLLFLIVWTIFFYSFLSHKEFRFLLPALPMSMHYCGVYFNSLCRKPRIKKKKLKKRSESKQTKTTSSSDSLVSSDASTTPIIHQSTGTVHVIDGAIDESQEVDGAAEVTDNTQSSSPSSKSPSEDPFEKQQRKHKHNLTVAKYLVFILIGLNLIPAMYFGVLHQRGTTVVMKYLYDESLEKDMDVLFLMPCHSTPYYSYLHQNITMRFLTCEPNLKQEEDYIDEADIFYEDPEDWLKIEYKQQKRQLPSHLVYFNTLQFDISLFLSQSGYRQCGKFFHTHLPEGRTGSHVIVSCR</sequence>
<name>A0A8B6F6F0_MYTGA</name>
<comment type="similarity">
    <text evidence="8">Belongs to the glycosyltransferase 22 family.</text>
</comment>
<dbReference type="PANTHER" id="PTHR22760:SF4">
    <property type="entry name" value="GPI MANNOSYLTRANSFERASE 3"/>
    <property type="match status" value="1"/>
</dbReference>
<keyword evidence="11" id="KW-1185">Reference proteome</keyword>
<evidence type="ECO:0000313" key="11">
    <source>
        <dbReference type="Proteomes" id="UP000596742"/>
    </source>
</evidence>
<keyword evidence="5 8" id="KW-0256">Endoplasmic reticulum</keyword>
<feature type="compositionally biased region" description="Acidic residues" evidence="9">
    <location>
        <begin position="37"/>
        <end position="46"/>
    </location>
</feature>
<evidence type="ECO:0000256" key="1">
    <source>
        <dbReference type="ARBA" id="ARBA00004477"/>
    </source>
</evidence>
<comment type="caution">
    <text evidence="10">The sequence shown here is derived from an EMBL/GenBank/DDBJ whole genome shotgun (WGS) entry which is preliminary data.</text>
</comment>
<feature type="region of interest" description="Disordered" evidence="9">
    <location>
        <begin position="451"/>
        <end position="481"/>
    </location>
</feature>
<feature type="transmembrane region" description="Helical" evidence="8">
    <location>
        <begin position="232"/>
        <end position="252"/>
    </location>
</feature>
<feature type="transmembrane region" description="Helical" evidence="8">
    <location>
        <begin position="488"/>
        <end position="509"/>
    </location>
</feature>
<dbReference type="EC" id="2.4.1.-" evidence="8"/>
<feature type="compositionally biased region" description="Low complexity" evidence="9">
    <location>
        <begin position="410"/>
        <end position="424"/>
    </location>
</feature>
<dbReference type="Pfam" id="PF03901">
    <property type="entry name" value="Glyco_transf_22"/>
    <property type="match status" value="1"/>
</dbReference>
<dbReference type="PANTHER" id="PTHR22760">
    <property type="entry name" value="GLYCOSYLTRANSFERASE"/>
    <property type="match status" value="1"/>
</dbReference>
<feature type="transmembrane region" description="Helical" evidence="8">
    <location>
        <begin position="126"/>
        <end position="144"/>
    </location>
</feature>
<dbReference type="InterPro" id="IPR005599">
    <property type="entry name" value="GPI_mannosylTrfase"/>
</dbReference>
<evidence type="ECO:0000256" key="2">
    <source>
        <dbReference type="ARBA" id="ARBA00022676"/>
    </source>
</evidence>
<keyword evidence="2 8" id="KW-0328">Glycosyltransferase</keyword>
<dbReference type="OrthoDB" id="416834at2759"/>
<keyword evidence="4 8" id="KW-0812">Transmembrane</keyword>
<dbReference type="EMBL" id="UYJE01006366">
    <property type="protein sequence ID" value="VDI45436.1"/>
    <property type="molecule type" value="Genomic_DNA"/>
</dbReference>
<proteinExistence type="inferred from homology"/>
<evidence type="ECO:0000256" key="8">
    <source>
        <dbReference type="RuleBase" id="RU363075"/>
    </source>
</evidence>
<dbReference type="GO" id="GO:0005789">
    <property type="term" value="C:endoplasmic reticulum membrane"/>
    <property type="evidence" value="ECO:0007669"/>
    <property type="project" value="UniProtKB-SubCell"/>
</dbReference>
<evidence type="ECO:0000256" key="4">
    <source>
        <dbReference type="ARBA" id="ARBA00022692"/>
    </source>
</evidence>
<evidence type="ECO:0000256" key="6">
    <source>
        <dbReference type="ARBA" id="ARBA00022989"/>
    </source>
</evidence>
<organism evidence="10 11">
    <name type="scientific">Mytilus galloprovincialis</name>
    <name type="common">Mediterranean mussel</name>
    <dbReference type="NCBI Taxonomy" id="29158"/>
    <lineage>
        <taxon>Eukaryota</taxon>
        <taxon>Metazoa</taxon>
        <taxon>Spiralia</taxon>
        <taxon>Lophotrochozoa</taxon>
        <taxon>Mollusca</taxon>
        <taxon>Bivalvia</taxon>
        <taxon>Autobranchia</taxon>
        <taxon>Pteriomorphia</taxon>
        <taxon>Mytilida</taxon>
        <taxon>Mytiloidea</taxon>
        <taxon>Mytilidae</taxon>
        <taxon>Mytilinae</taxon>
        <taxon>Mytilus</taxon>
    </lineage>
</organism>
<evidence type="ECO:0000256" key="3">
    <source>
        <dbReference type="ARBA" id="ARBA00022679"/>
    </source>
</evidence>
<dbReference type="GO" id="GO:0006506">
    <property type="term" value="P:GPI anchor biosynthetic process"/>
    <property type="evidence" value="ECO:0007669"/>
    <property type="project" value="TreeGrafter"/>
</dbReference>
<accession>A0A8B6F6F0</accession>
<reference evidence="10" key="1">
    <citation type="submission" date="2018-11" db="EMBL/GenBank/DDBJ databases">
        <authorList>
            <person name="Alioto T."/>
            <person name="Alioto T."/>
        </authorList>
    </citation>
    <scope>NUCLEOTIDE SEQUENCE</scope>
</reference>
<evidence type="ECO:0000313" key="10">
    <source>
        <dbReference type="EMBL" id="VDI45436.1"/>
    </source>
</evidence>